<keyword evidence="2" id="KW-0175">Coiled coil</keyword>
<comment type="caution">
    <text evidence="3">The sequence shown here is derived from an EMBL/GenBank/DDBJ whole genome shotgun (WGS) entry which is preliminary data.</text>
</comment>
<gene>
    <name evidence="3" type="ORF">IV02_19540</name>
</gene>
<dbReference type="EMBL" id="JPQT01000118">
    <property type="protein sequence ID" value="KFE49271.1"/>
    <property type="molecule type" value="Genomic_DNA"/>
</dbReference>
<evidence type="ECO:0008006" key="5">
    <source>
        <dbReference type="Google" id="ProtNLM"/>
    </source>
</evidence>
<dbReference type="Proteomes" id="UP000028643">
    <property type="component" value="Unassembled WGS sequence"/>
</dbReference>
<dbReference type="Pfam" id="PF04012">
    <property type="entry name" value="PspA_IM30"/>
    <property type="match status" value="1"/>
</dbReference>
<dbReference type="PATRIC" id="fig|317.174.peg.3994"/>
<sequence length="235" mass="25074">MSLWKKMVTALRGGASEVGEAIVDAQALRILDQEIRDADASMLAARNQLIQIKAKHKLSVQRVEEHNKNIANWEQKAVAAMNQGQDGLALECAEKVSELTALRDQEKAAADQFGAQVTKLTVQVTKAESQIKGLRQQADMAKARDSVQKAQINAAAATGGANGRLETAVGSLARIKQRQDEQDAKLEAAEELDASANGGDLERRLQEAGIGAKTGGAADVLARLKAQSQTDKPAQ</sequence>
<organism evidence="3 4">
    <name type="scientific">Pseudomonas syringae</name>
    <dbReference type="NCBI Taxonomy" id="317"/>
    <lineage>
        <taxon>Bacteria</taxon>
        <taxon>Pseudomonadati</taxon>
        <taxon>Pseudomonadota</taxon>
        <taxon>Gammaproteobacteria</taxon>
        <taxon>Pseudomonadales</taxon>
        <taxon>Pseudomonadaceae</taxon>
        <taxon>Pseudomonas</taxon>
    </lineage>
</organism>
<dbReference type="InterPro" id="IPR007157">
    <property type="entry name" value="PspA_VIPP1"/>
</dbReference>
<evidence type="ECO:0000313" key="4">
    <source>
        <dbReference type="Proteomes" id="UP000028643"/>
    </source>
</evidence>
<dbReference type="AlphaFoldDB" id="A0A085V1F8"/>
<dbReference type="RefSeq" id="WP_020290891.1">
    <property type="nucleotide sequence ID" value="NZ_JPQT01000118.1"/>
</dbReference>
<evidence type="ECO:0000256" key="2">
    <source>
        <dbReference type="SAM" id="Coils"/>
    </source>
</evidence>
<protein>
    <recommendedName>
        <fullName evidence="5">Phage shock protein A</fullName>
    </recommendedName>
</protein>
<proteinExistence type="inferred from homology"/>
<dbReference type="PANTHER" id="PTHR31088">
    <property type="entry name" value="MEMBRANE-ASSOCIATED PROTEIN VIPP1, CHLOROPLASTIC"/>
    <property type="match status" value="1"/>
</dbReference>
<dbReference type="PANTHER" id="PTHR31088:SF9">
    <property type="entry name" value="PHAGE SHOCK PROTEIN A"/>
    <property type="match status" value="1"/>
</dbReference>
<reference evidence="3 4" key="1">
    <citation type="submission" date="2014-07" db="EMBL/GenBank/DDBJ databases">
        <title>Draft Genome Sequences of Environmental Pseudomonas syringae strains.</title>
        <authorList>
            <person name="Baltrus D.A."/>
            <person name="Berge O."/>
            <person name="Morris C."/>
        </authorList>
    </citation>
    <scope>NUCLEOTIDE SEQUENCE [LARGE SCALE GENOMIC DNA]</scope>
    <source>
        <strain evidence="3 4">CEB003</strain>
    </source>
</reference>
<name>A0A085V1F8_PSESX</name>
<evidence type="ECO:0000256" key="1">
    <source>
        <dbReference type="ARBA" id="ARBA00043985"/>
    </source>
</evidence>
<feature type="coiled-coil region" evidence="2">
    <location>
        <begin position="117"/>
        <end position="144"/>
    </location>
</feature>
<comment type="similarity">
    <text evidence="1">Belongs to the PspA/Vipp/IM30 family.</text>
</comment>
<accession>A0A085V1F8</accession>
<evidence type="ECO:0000313" key="3">
    <source>
        <dbReference type="EMBL" id="KFE49271.1"/>
    </source>
</evidence>